<name>A0AA86T809_9FABA</name>
<organism evidence="12 13">
    <name type="scientific">Sphenostylis stenocarpa</name>
    <dbReference type="NCBI Taxonomy" id="92480"/>
    <lineage>
        <taxon>Eukaryota</taxon>
        <taxon>Viridiplantae</taxon>
        <taxon>Streptophyta</taxon>
        <taxon>Embryophyta</taxon>
        <taxon>Tracheophyta</taxon>
        <taxon>Spermatophyta</taxon>
        <taxon>Magnoliopsida</taxon>
        <taxon>eudicotyledons</taxon>
        <taxon>Gunneridae</taxon>
        <taxon>Pentapetalae</taxon>
        <taxon>rosids</taxon>
        <taxon>fabids</taxon>
        <taxon>Fabales</taxon>
        <taxon>Fabaceae</taxon>
        <taxon>Papilionoideae</taxon>
        <taxon>50 kb inversion clade</taxon>
        <taxon>NPAAA clade</taxon>
        <taxon>indigoferoid/millettioid clade</taxon>
        <taxon>Phaseoleae</taxon>
        <taxon>Sphenostylis</taxon>
    </lineage>
</organism>
<evidence type="ECO:0000313" key="13">
    <source>
        <dbReference type="Proteomes" id="UP001189624"/>
    </source>
</evidence>
<evidence type="ECO:0000256" key="7">
    <source>
        <dbReference type="ARBA" id="ARBA00023065"/>
    </source>
</evidence>
<evidence type="ECO:0000256" key="8">
    <source>
        <dbReference type="ARBA" id="ARBA00023136"/>
    </source>
</evidence>
<evidence type="ECO:0000259" key="11">
    <source>
        <dbReference type="Pfam" id="PF00999"/>
    </source>
</evidence>
<dbReference type="EMBL" id="OY731405">
    <property type="protein sequence ID" value="CAJ1971221.1"/>
    <property type="molecule type" value="Genomic_DNA"/>
</dbReference>
<evidence type="ECO:0000256" key="10">
    <source>
        <dbReference type="SAM" id="Phobius"/>
    </source>
</evidence>
<dbReference type="GO" id="GO:0015297">
    <property type="term" value="F:antiporter activity"/>
    <property type="evidence" value="ECO:0007669"/>
    <property type="project" value="InterPro"/>
</dbReference>
<feature type="domain" description="Cation/H+ exchanger transmembrane" evidence="11">
    <location>
        <begin position="80"/>
        <end position="436"/>
    </location>
</feature>
<dbReference type="InterPro" id="IPR006153">
    <property type="entry name" value="Cation/H_exchanger_TM"/>
</dbReference>
<dbReference type="Gene3D" id="1.20.1530.20">
    <property type="match status" value="1"/>
</dbReference>
<dbReference type="Pfam" id="PF00999">
    <property type="entry name" value="Na_H_Exchanger"/>
    <property type="match status" value="1"/>
</dbReference>
<feature type="transmembrane region" description="Helical" evidence="10">
    <location>
        <begin position="229"/>
        <end position="250"/>
    </location>
</feature>
<feature type="transmembrane region" description="Helical" evidence="10">
    <location>
        <begin position="127"/>
        <end position="147"/>
    </location>
</feature>
<feature type="transmembrane region" description="Helical" evidence="10">
    <location>
        <begin position="90"/>
        <end position="107"/>
    </location>
</feature>
<dbReference type="GO" id="GO:0012505">
    <property type="term" value="C:endomembrane system"/>
    <property type="evidence" value="ECO:0007669"/>
    <property type="project" value="TreeGrafter"/>
</dbReference>
<gene>
    <name evidence="12" type="ORF">AYBTSS11_LOCUS23220</name>
</gene>
<evidence type="ECO:0000256" key="9">
    <source>
        <dbReference type="ARBA" id="ARBA00038341"/>
    </source>
</evidence>
<dbReference type="GO" id="GO:1902600">
    <property type="term" value="P:proton transmembrane transport"/>
    <property type="evidence" value="ECO:0007669"/>
    <property type="project" value="InterPro"/>
</dbReference>
<accession>A0AA86T809</accession>
<feature type="transmembrane region" description="Helical" evidence="10">
    <location>
        <begin position="197"/>
        <end position="217"/>
    </location>
</feature>
<feature type="transmembrane region" description="Helical" evidence="10">
    <location>
        <begin position="309"/>
        <end position="339"/>
    </location>
</feature>
<evidence type="ECO:0000256" key="6">
    <source>
        <dbReference type="ARBA" id="ARBA00022989"/>
    </source>
</evidence>
<keyword evidence="2" id="KW-0813">Transport</keyword>
<keyword evidence="7" id="KW-0406">Ion transport</keyword>
<dbReference type="InterPro" id="IPR038770">
    <property type="entry name" value="Na+/solute_symporter_sf"/>
</dbReference>
<keyword evidence="6 10" id="KW-1133">Transmembrane helix</keyword>
<dbReference type="GO" id="GO:0006885">
    <property type="term" value="P:regulation of pH"/>
    <property type="evidence" value="ECO:0007669"/>
    <property type="project" value="TreeGrafter"/>
</dbReference>
<keyword evidence="4 10" id="KW-0812">Transmembrane</keyword>
<keyword evidence="5" id="KW-0630">Potassium</keyword>
<feature type="transmembrane region" description="Helical" evidence="10">
    <location>
        <begin position="159"/>
        <end position="182"/>
    </location>
</feature>
<comment type="subcellular location">
    <subcellularLocation>
        <location evidence="1">Membrane</location>
        <topology evidence="1">Multi-pass membrane protein</topology>
    </subcellularLocation>
</comment>
<evidence type="ECO:0000256" key="4">
    <source>
        <dbReference type="ARBA" id="ARBA00022692"/>
    </source>
</evidence>
<protein>
    <recommendedName>
        <fullName evidence="11">Cation/H+ exchanger transmembrane domain-containing protein</fullName>
    </recommendedName>
</protein>
<dbReference type="Gramene" id="rna-AYBTSS11_LOCUS23220">
    <property type="protein sequence ID" value="CAJ1971221.1"/>
    <property type="gene ID" value="gene-AYBTSS11_LOCUS23220"/>
</dbReference>
<dbReference type="Proteomes" id="UP001189624">
    <property type="component" value="Chromosome 8"/>
</dbReference>
<dbReference type="GO" id="GO:0016020">
    <property type="term" value="C:membrane"/>
    <property type="evidence" value="ECO:0007669"/>
    <property type="project" value="UniProtKB-SubCell"/>
</dbReference>
<keyword evidence="8 10" id="KW-0472">Membrane</keyword>
<evidence type="ECO:0000256" key="2">
    <source>
        <dbReference type="ARBA" id="ARBA00022448"/>
    </source>
</evidence>
<feature type="transmembrane region" description="Helical" evidence="10">
    <location>
        <begin position="270"/>
        <end position="288"/>
    </location>
</feature>
<dbReference type="AlphaFoldDB" id="A0AA86T809"/>
<evidence type="ECO:0000313" key="12">
    <source>
        <dbReference type="EMBL" id="CAJ1971221.1"/>
    </source>
</evidence>
<sequence>MATDATLITINNTIFSAVVFDDYNSDPDRRFVSYNVTIDMPPKIVSDGIWGNTDYGALPERASMPLLELQILTIFTITQCFHLVLKRWGFPYFVSQMMAGFVLGPSLKIDALISQKNKLFPYGSEDLLNLVSILGYTFFLFLNGVNMDFSMITRTGRKAWAIALSSLMIPSLVGLSLCYSFMGHWQKVLGEFDGGRLPVVVISQTGCSFTVVASLLSDLEILNSELGRLALSSALVMDVTGTVVSGLGTAVVSSLRTDSHDHSAGKGPQLAMYTVTKYVLFVTVVTSIGRPAMRWIVRNTPEGRPMKKVYTYVVVLMTFFAGLFGVWANQTVLGGVILLGLAVPEGPPLGSELIKQFELFNTWFLLPTFVTCCAMKIDLSAHISCELALTVISFVVVVHLMKMLLTVGICRHCNMPKTDGLCLALMLSCKGVVDYVTDVFLFDSLVCD</sequence>
<dbReference type="GO" id="GO:0006813">
    <property type="term" value="P:potassium ion transport"/>
    <property type="evidence" value="ECO:0007669"/>
    <property type="project" value="UniProtKB-KW"/>
</dbReference>
<keyword evidence="3" id="KW-0633">Potassium transport</keyword>
<feature type="transmembrane region" description="Helical" evidence="10">
    <location>
        <begin position="387"/>
        <end position="409"/>
    </location>
</feature>
<evidence type="ECO:0000256" key="5">
    <source>
        <dbReference type="ARBA" id="ARBA00022958"/>
    </source>
</evidence>
<dbReference type="PANTHER" id="PTHR32468:SF101">
    <property type="entry name" value="CATION_H+ EXCHANGER 2"/>
    <property type="match status" value="1"/>
</dbReference>
<comment type="similarity">
    <text evidence="9">Belongs to the monovalent cation:proton antiporter 2 (CPA2) transporter (TC 2.A.37) family. CHX (TC 2.A.37.4) subfamily.</text>
</comment>
<dbReference type="InterPro" id="IPR050794">
    <property type="entry name" value="CPA2_transporter"/>
</dbReference>
<dbReference type="PANTHER" id="PTHR32468">
    <property type="entry name" value="CATION/H + ANTIPORTER"/>
    <property type="match status" value="1"/>
</dbReference>
<evidence type="ECO:0000256" key="3">
    <source>
        <dbReference type="ARBA" id="ARBA00022538"/>
    </source>
</evidence>
<reference evidence="12" key="1">
    <citation type="submission" date="2023-10" db="EMBL/GenBank/DDBJ databases">
        <authorList>
            <person name="Domelevo Entfellner J.-B."/>
        </authorList>
    </citation>
    <scope>NUCLEOTIDE SEQUENCE</scope>
</reference>
<proteinExistence type="inferred from homology"/>
<keyword evidence="13" id="KW-1185">Reference proteome</keyword>
<evidence type="ECO:0000256" key="1">
    <source>
        <dbReference type="ARBA" id="ARBA00004141"/>
    </source>
</evidence>